<dbReference type="EMBL" id="CM007647">
    <property type="protein sequence ID" value="ONM04159.1"/>
    <property type="molecule type" value="Genomic_DNA"/>
</dbReference>
<gene>
    <name evidence="1" type="ORF">ZEAMMB73_Zm00001d031986</name>
</gene>
<keyword evidence="1" id="KW-0472">Membrane</keyword>
<dbReference type="AlphaFoldDB" id="A0A1D6KMV4"/>
<name>A0A1D6KMV4_MAIZE</name>
<accession>A0A1D6KMV4</accession>
<organism evidence="1">
    <name type="scientific">Zea mays</name>
    <name type="common">Maize</name>
    <dbReference type="NCBI Taxonomy" id="4577"/>
    <lineage>
        <taxon>Eukaryota</taxon>
        <taxon>Viridiplantae</taxon>
        <taxon>Streptophyta</taxon>
        <taxon>Embryophyta</taxon>
        <taxon>Tracheophyta</taxon>
        <taxon>Spermatophyta</taxon>
        <taxon>Magnoliopsida</taxon>
        <taxon>Liliopsida</taxon>
        <taxon>Poales</taxon>
        <taxon>Poaceae</taxon>
        <taxon>PACMAD clade</taxon>
        <taxon>Panicoideae</taxon>
        <taxon>Andropogonodae</taxon>
        <taxon>Andropogoneae</taxon>
        <taxon>Tripsacinae</taxon>
        <taxon>Zea</taxon>
    </lineage>
</organism>
<evidence type="ECO:0000313" key="1">
    <source>
        <dbReference type="EMBL" id="ONM04159.1"/>
    </source>
</evidence>
<sequence length="36" mass="4319">MTHHHFSCSLTFHRMHLEFETTGIHFWPGPCFKSQC</sequence>
<proteinExistence type="predicted"/>
<keyword evidence="1" id="KW-0812">Transmembrane</keyword>
<protein>
    <submittedName>
        <fullName evidence="1">Transmembrane 9 superfamily member 9</fullName>
    </submittedName>
</protein>
<reference evidence="1" key="1">
    <citation type="submission" date="2015-12" db="EMBL/GenBank/DDBJ databases">
        <title>Update maize B73 reference genome by single molecule sequencing technologies.</title>
        <authorList>
            <consortium name="Maize Genome Sequencing Project"/>
            <person name="Ware D."/>
        </authorList>
    </citation>
    <scope>NUCLEOTIDE SEQUENCE [LARGE SCALE GENOMIC DNA]</scope>
    <source>
        <tissue evidence="1">Seedling</tissue>
    </source>
</reference>